<keyword evidence="4" id="KW-1185">Reference proteome</keyword>
<evidence type="ECO:0000313" key="4">
    <source>
        <dbReference type="Proteomes" id="UP000241167"/>
    </source>
</evidence>
<dbReference type="Proteomes" id="UP000241167">
    <property type="component" value="Unassembled WGS sequence"/>
</dbReference>
<evidence type="ECO:0000313" key="3">
    <source>
        <dbReference type="EMBL" id="PSJ36359.1"/>
    </source>
</evidence>
<organism evidence="3 4">
    <name type="scientific">Allosphingosinicella deserti</name>
    <dbReference type="NCBI Taxonomy" id="2116704"/>
    <lineage>
        <taxon>Bacteria</taxon>
        <taxon>Pseudomonadati</taxon>
        <taxon>Pseudomonadota</taxon>
        <taxon>Alphaproteobacteria</taxon>
        <taxon>Sphingomonadales</taxon>
        <taxon>Sphingomonadaceae</taxon>
        <taxon>Allosphingosinicella</taxon>
    </lineage>
</organism>
<dbReference type="Pfam" id="PF11739">
    <property type="entry name" value="YdbH-like"/>
    <property type="match status" value="1"/>
</dbReference>
<feature type="compositionally biased region" description="Pro residues" evidence="1">
    <location>
        <begin position="1048"/>
        <end position="1063"/>
    </location>
</feature>
<keyword evidence="2" id="KW-1133">Transmembrane helix</keyword>
<proteinExistence type="predicted"/>
<reference evidence="3 4" key="1">
    <citation type="submission" date="2018-03" db="EMBL/GenBank/DDBJ databases">
        <title>The draft genome of Sphingosinicella sp. GL-C-18.</title>
        <authorList>
            <person name="Liu L."/>
            <person name="Li L."/>
            <person name="Liang L."/>
            <person name="Zhang X."/>
            <person name="Wang T."/>
        </authorList>
    </citation>
    <scope>NUCLEOTIDE SEQUENCE [LARGE SCALE GENOMIC DNA]</scope>
    <source>
        <strain evidence="3 4">GL-C-18</strain>
    </source>
</reference>
<dbReference type="InterPro" id="IPR021730">
    <property type="entry name" value="YdbH"/>
</dbReference>
<keyword evidence="2" id="KW-0472">Membrane</keyword>
<dbReference type="AlphaFoldDB" id="A0A2P7QEG5"/>
<dbReference type="EMBL" id="PXYI01000014">
    <property type="protein sequence ID" value="PSJ36359.1"/>
    <property type="molecule type" value="Genomic_DNA"/>
</dbReference>
<name>A0A2P7QEG5_9SPHN</name>
<evidence type="ECO:0000256" key="2">
    <source>
        <dbReference type="SAM" id="Phobius"/>
    </source>
</evidence>
<feature type="region of interest" description="Disordered" evidence="1">
    <location>
        <begin position="1034"/>
        <end position="1084"/>
    </location>
</feature>
<accession>A0A2P7QEG5</accession>
<evidence type="ECO:0000256" key="1">
    <source>
        <dbReference type="SAM" id="MobiDB-lite"/>
    </source>
</evidence>
<feature type="transmembrane region" description="Helical" evidence="2">
    <location>
        <begin position="17"/>
        <end position="35"/>
    </location>
</feature>
<dbReference type="OrthoDB" id="7597031at2"/>
<dbReference type="RefSeq" id="WP_106516033.1">
    <property type="nucleotide sequence ID" value="NZ_PXYI01000014.1"/>
</dbReference>
<protein>
    <submittedName>
        <fullName evidence="3">Uncharacterized protein</fullName>
    </submittedName>
</protein>
<keyword evidence="2" id="KW-0812">Transmembrane</keyword>
<comment type="caution">
    <text evidence="3">The sequence shown here is derived from an EMBL/GenBank/DDBJ whole genome shotgun (WGS) entry which is preliminary data.</text>
</comment>
<sequence>MDEEPSQEVRRSRGKRLVLPSILLVLVGVVALLWASRMRIAQDFLDRELARRGVQASYDVERIEFGRQRLANLIIGDPRNPDLTARTVEIRLSWGFRRPRVSMITARGVRLRGRVIDGRVSFGEVDKLLPPPSGAPFRFPAQAVDVADASLRLDTPWGRIGIGMEGKGNLADGFRGKVATASQRLSIGTCRLSALSSSWQVAIDDAKPRFAGPVRAASLGCGDLLLDRPTLAIDASLAEALDAWRGKAEITAGGARLGADALGTLAGNFGFNGNAEATRGEIALAAQSARVGQVASGRARVDGFYSLSPKTGQASLKANVGARGITAGPVVEGAAGALASLGGSPVESVGEALAAALRRAGQSFDAAGAVRIVGGNGGGGIRIDRLVASSRSGARLTLKGGQGVTYAWPTGLSRIDGDLALSGGGFPTANFTLRQPELGGPISGEGRIAAMQAEGSRLALGPVRFTAAPGETTRVETVATIDGAFGGGSVSGLVLPIAARFDGSGGFVVGEGCTAVRFRALTTGTLRLAPAALPLCATGRALVWKVPGGAVAGGAAIRAPRLTGHLGTSPIAIAARRLDFGWERRGFNASSLSVRLGQADAVNQLDAASFTGTIDGRGLNGRYQGLSAKLAAVPLLLDDGSGRWSLVGSDLKMDGRIRVSDTVDPARFYPLVAPQFRLALSDGKIAAAGRLDDPETGTHILETRIAHDLATGRGRATLDVPGIVFDESYQPEQLTRLTTGVVALVRGVLRGEGEIAWDEKGTTSSGAFGTDDMDFAAAFGPVEGVRTMVHFTDLLGLVSAPSQIAEADLVRAGIDVFDGRVRYQLLPDLRVKVESGKWPYAGGELDLDETILDFAKPSTKALTFRVTGLDAARFIAQMEFSNLSATGTFDGIIPMLFDERGGRIVGGHLVAREDGGTLSYVGELTDKDLGAYGKLAFDALKSMRYSKLAINLDGALDGEFVAGIELDGIARNPALTAAPSGGISGLVVGRALSQLAKIPFEFNIAVRGPFRALLATARSFEDPSNLIQSVLPEKLREPPAIPTADPAAPAPAPAEPPKRPPTPAAALPAQAPSPVQPNESESVR</sequence>
<feature type="compositionally biased region" description="Low complexity" evidence="1">
    <location>
        <begin position="1064"/>
        <end position="1073"/>
    </location>
</feature>
<gene>
    <name evidence="3" type="ORF">C7I55_26285</name>
</gene>